<dbReference type="HOGENOM" id="CLU_2955881_0_0_4"/>
<keyword evidence="1" id="KW-0472">Membrane</keyword>
<dbReference type="KEGG" id="net:Neut_0640"/>
<dbReference type="OrthoDB" id="8550288at2"/>
<dbReference type="AlphaFoldDB" id="Q0AIC0"/>
<gene>
    <name evidence="2" type="ordered locus">Neut_0640</name>
</gene>
<evidence type="ECO:0000313" key="2">
    <source>
        <dbReference type="EMBL" id="ABI58912.1"/>
    </source>
</evidence>
<keyword evidence="1" id="KW-0812">Transmembrane</keyword>
<feature type="transmembrane region" description="Helical" evidence="1">
    <location>
        <begin position="21"/>
        <end position="39"/>
    </location>
</feature>
<evidence type="ECO:0000256" key="1">
    <source>
        <dbReference type="SAM" id="Phobius"/>
    </source>
</evidence>
<dbReference type="Proteomes" id="UP000001966">
    <property type="component" value="Chromosome"/>
</dbReference>
<dbReference type="EMBL" id="CP000450">
    <property type="protein sequence ID" value="ABI58912.1"/>
    <property type="molecule type" value="Genomic_DNA"/>
</dbReference>
<proteinExistence type="predicted"/>
<sequence length="59" mass="7244">MQEKMDQRFEAIDRRLDFIQQLMLVRIADIFGLIGFIVWDRYATLRPMDTRLKQLEREL</sequence>
<accession>Q0AIC0</accession>
<name>Q0AIC0_NITEC</name>
<reference evidence="2 3" key="1">
    <citation type="journal article" date="2007" name="Environ. Microbiol.">
        <title>Whole-genome analysis of the ammonia-oxidizing bacterium, Nitrosomonas eutropha C91: implications for niche adaptation.</title>
        <authorList>
            <person name="Stein L.Y."/>
            <person name="Arp D.J."/>
            <person name="Berube P.M."/>
            <person name="Chain P.S."/>
            <person name="Hauser L."/>
            <person name="Jetten M.S."/>
            <person name="Klotz M.G."/>
            <person name="Larimer F.W."/>
            <person name="Norton J.M."/>
            <person name="Op den Camp H.J.M."/>
            <person name="Shin M."/>
            <person name="Wei X."/>
        </authorList>
    </citation>
    <scope>NUCLEOTIDE SEQUENCE [LARGE SCALE GENOMIC DNA]</scope>
    <source>
        <strain evidence="3">DSM 101675 / C91 / Nm57</strain>
    </source>
</reference>
<dbReference type="eggNOG" id="COG1196">
    <property type="taxonomic scope" value="Bacteria"/>
</dbReference>
<organism evidence="2 3">
    <name type="scientific">Nitrosomonas eutropha (strain DSM 101675 / C91 / Nm57)</name>
    <dbReference type="NCBI Taxonomy" id="335283"/>
    <lineage>
        <taxon>Bacteria</taxon>
        <taxon>Pseudomonadati</taxon>
        <taxon>Pseudomonadota</taxon>
        <taxon>Betaproteobacteria</taxon>
        <taxon>Nitrosomonadales</taxon>
        <taxon>Nitrosomonadaceae</taxon>
        <taxon>Nitrosomonas</taxon>
    </lineage>
</organism>
<protein>
    <submittedName>
        <fullName evidence="2">Uncharacterized protein</fullName>
    </submittedName>
</protein>
<keyword evidence="1" id="KW-1133">Transmembrane helix</keyword>
<dbReference type="STRING" id="335283.Neut_0640"/>
<evidence type="ECO:0000313" key="3">
    <source>
        <dbReference type="Proteomes" id="UP000001966"/>
    </source>
</evidence>